<evidence type="ECO:0000259" key="4">
    <source>
        <dbReference type="PROSITE" id="PS50118"/>
    </source>
</evidence>
<keyword evidence="6" id="KW-1185">Reference proteome</keyword>
<dbReference type="GO" id="GO:0005634">
    <property type="term" value="C:nucleus"/>
    <property type="evidence" value="ECO:0007669"/>
    <property type="project" value="UniProtKB-UniRule"/>
</dbReference>
<evidence type="ECO:0000256" key="3">
    <source>
        <dbReference type="SAM" id="MobiDB-lite"/>
    </source>
</evidence>
<dbReference type="InterPro" id="IPR036910">
    <property type="entry name" value="HMG_box_dom_sf"/>
</dbReference>
<feature type="DNA-binding region" description="HMG box" evidence="2">
    <location>
        <begin position="954"/>
        <end position="1022"/>
    </location>
</feature>
<evidence type="ECO:0000256" key="1">
    <source>
        <dbReference type="ARBA" id="ARBA00023125"/>
    </source>
</evidence>
<feature type="DNA-binding region" description="HMG box" evidence="2">
    <location>
        <begin position="827"/>
        <end position="895"/>
    </location>
</feature>
<feature type="compositionally biased region" description="Polar residues" evidence="3">
    <location>
        <begin position="708"/>
        <end position="725"/>
    </location>
</feature>
<comment type="caution">
    <text evidence="5">The sequence shown here is derived from an EMBL/GenBank/DDBJ whole genome shotgun (WGS) entry which is preliminary data.</text>
</comment>
<organism evidence="5 6">
    <name type="scientific">Apophysomyces ossiformis</name>
    <dbReference type="NCBI Taxonomy" id="679940"/>
    <lineage>
        <taxon>Eukaryota</taxon>
        <taxon>Fungi</taxon>
        <taxon>Fungi incertae sedis</taxon>
        <taxon>Mucoromycota</taxon>
        <taxon>Mucoromycotina</taxon>
        <taxon>Mucoromycetes</taxon>
        <taxon>Mucorales</taxon>
        <taxon>Mucorineae</taxon>
        <taxon>Mucoraceae</taxon>
        <taxon>Apophysomyces</taxon>
    </lineage>
</organism>
<dbReference type="SUPFAM" id="SSF47095">
    <property type="entry name" value="HMG-box"/>
    <property type="match status" value="3"/>
</dbReference>
<name>A0A8H7BNP3_9FUNG</name>
<gene>
    <name evidence="5" type="ORF">EC973_008355</name>
</gene>
<evidence type="ECO:0000313" key="5">
    <source>
        <dbReference type="EMBL" id="KAF7726848.1"/>
    </source>
</evidence>
<dbReference type="CDD" id="cd01389">
    <property type="entry name" value="HMG-box_ROX1-like"/>
    <property type="match status" value="1"/>
</dbReference>
<dbReference type="AlphaFoldDB" id="A0A8H7BNP3"/>
<dbReference type="GO" id="GO:0003677">
    <property type="term" value="F:DNA binding"/>
    <property type="evidence" value="ECO:0007669"/>
    <property type="project" value="UniProtKB-UniRule"/>
</dbReference>
<dbReference type="CDD" id="cd00084">
    <property type="entry name" value="HMG-box_SF"/>
    <property type="match status" value="1"/>
</dbReference>
<dbReference type="EMBL" id="JABAYA010000070">
    <property type="protein sequence ID" value="KAF7726848.1"/>
    <property type="molecule type" value="Genomic_DNA"/>
</dbReference>
<dbReference type="OrthoDB" id="1919336at2759"/>
<sequence>MDTSRLRSQSHNLIGCFESSRSRYPPSERGLPAQETHCLQFRQLHRQEQRFEQDFERSSHWSETSPHDTATVIQNNSWASSGNGEKSAAHILNKEHNSVAASVASSVQHNYPYTHTIENLHDETPEYQNDVKITTSEEYHRVIHSSAVSHTVPSSSHISNSYVLPTPNNDHMTNGNFSISPSRTQPYAPYDDIPVYAPQETVTPMITNANISHDFSSFQEQESSETSLHDAKATMQEQNYAGFDLNQPSVSYLSSPMSVAALLPTRFTKSVRKFESKELEYQKQIWAESTTTDSTKAYPSVEYDDGYSDNIIPTQFSTANSQAQLIPSNSSPIPRLVVYQRYPLGLMTGYTYPAKTTAHMLVRENFAPRKELSRSRGNVNALCNNDQLQSIASNNDDYNESADMTKSFPYSVVDRTISYGRLSNAISHCSDQQFLQQKNRQEPRLSGNHQKPKPDGISALTPLTDQSEKLTDSLATSILQIPHSKESSMNYELLSTTASSQCKRSDVTLTTMITPPIQHSLINTTSEPMYLYSQNSPDDINNSYPRIHDRSPQESRQHAFANFCIDRQETLRNLNPHMDRSDIKKLLEKEWEELPEYRKKYYVEHTIPVSFFENNPETSFAYEVADIAANPKASDVFNPSQEQSFQQIDVQYHGVLPSLHQSLYEQVENRELASNQPLRCSGEDFKSTFATNSQSSVGENRRNAPESEFSNCSNNDPSNRNDSATSIADWNISDIQAVADIPGTLPFGKLRPNGVFSLPAIEPDISFEANAPSTDPITSRGRLLLNATDHSATGKDVSPPESVDESDKFQTPKSHPTVRCSEKPERLKRPPNAFLLYNRDMRHKLLDKNPSLNVAEISKTISKQWRNLTEEERAPYQEEAAGLKQKHLDDHPNFVYSRRSKAELQAAGHRSRVSKKRKNCEDGSQSPDSIKEQEEKIRDPRGRKKKRLKNPTAPKHPMSGFLFFSNSIRSGIASQNPHLSMGAVSKIIADRWKAMVDEARAPWLNKANEDKARYKRELQVYSASMISEKLKKEIDK</sequence>
<feature type="domain" description="HMG box" evidence="4">
    <location>
        <begin position="827"/>
        <end position="895"/>
    </location>
</feature>
<dbReference type="SMART" id="SM00398">
    <property type="entry name" value="HMG"/>
    <property type="match status" value="2"/>
</dbReference>
<reference evidence="5" key="1">
    <citation type="submission" date="2020-01" db="EMBL/GenBank/DDBJ databases">
        <title>Genome Sequencing of Three Apophysomyces-Like Fungal Strains Confirms a Novel Fungal Genus in the Mucoromycota with divergent Burkholderia-like Endosymbiotic Bacteria.</title>
        <authorList>
            <person name="Stajich J.E."/>
            <person name="Macias A.M."/>
            <person name="Carter-House D."/>
            <person name="Lovett B."/>
            <person name="Kasson L.R."/>
            <person name="Berry K."/>
            <person name="Grigoriev I."/>
            <person name="Chang Y."/>
            <person name="Spatafora J."/>
            <person name="Kasson M.T."/>
        </authorList>
    </citation>
    <scope>NUCLEOTIDE SEQUENCE</scope>
    <source>
        <strain evidence="5">NRRL A-21654</strain>
    </source>
</reference>
<feature type="domain" description="HMG box" evidence="4">
    <location>
        <begin position="954"/>
        <end position="1022"/>
    </location>
</feature>
<feature type="region of interest" description="Disordered" evidence="3">
    <location>
        <begin position="689"/>
        <end position="725"/>
    </location>
</feature>
<feature type="region of interest" description="Disordered" evidence="3">
    <location>
        <begin position="790"/>
        <end position="825"/>
    </location>
</feature>
<feature type="region of interest" description="Disordered" evidence="3">
    <location>
        <begin position="898"/>
        <end position="956"/>
    </location>
</feature>
<feature type="compositionally biased region" description="Basic and acidic residues" evidence="3">
    <location>
        <begin position="929"/>
        <end position="940"/>
    </location>
</feature>
<evidence type="ECO:0000256" key="2">
    <source>
        <dbReference type="PROSITE-ProRule" id="PRU00267"/>
    </source>
</evidence>
<dbReference type="InterPro" id="IPR009071">
    <property type="entry name" value="HMG_box_dom"/>
</dbReference>
<accession>A0A8H7BNP3</accession>
<dbReference type="Pfam" id="PF00505">
    <property type="entry name" value="HMG_box"/>
    <property type="match status" value="3"/>
</dbReference>
<keyword evidence="2" id="KW-0539">Nucleus</keyword>
<feature type="region of interest" description="Disordered" evidence="3">
    <location>
        <begin position="433"/>
        <end position="457"/>
    </location>
</feature>
<dbReference type="Gene3D" id="1.10.30.10">
    <property type="entry name" value="High mobility group box domain"/>
    <property type="match status" value="3"/>
</dbReference>
<feature type="compositionally biased region" description="Polar residues" evidence="3">
    <location>
        <begin position="689"/>
        <end position="698"/>
    </location>
</feature>
<protein>
    <recommendedName>
        <fullName evidence="4">HMG box domain-containing protein</fullName>
    </recommendedName>
</protein>
<dbReference type="PANTHER" id="PTHR48112">
    <property type="entry name" value="HIGH MOBILITY GROUP PROTEIN DSP1"/>
    <property type="match status" value="1"/>
</dbReference>
<dbReference type="PROSITE" id="PS50118">
    <property type="entry name" value="HMG_BOX_2"/>
    <property type="match status" value="2"/>
</dbReference>
<dbReference type="Proteomes" id="UP000605846">
    <property type="component" value="Unassembled WGS sequence"/>
</dbReference>
<evidence type="ECO:0000313" key="6">
    <source>
        <dbReference type="Proteomes" id="UP000605846"/>
    </source>
</evidence>
<dbReference type="InterPro" id="IPR050342">
    <property type="entry name" value="HMGB"/>
</dbReference>
<proteinExistence type="predicted"/>
<feature type="compositionally biased region" description="Basic residues" evidence="3">
    <location>
        <begin position="909"/>
        <end position="918"/>
    </location>
</feature>
<keyword evidence="1 2" id="KW-0238">DNA-binding</keyword>